<dbReference type="InterPro" id="IPR036249">
    <property type="entry name" value="Thioredoxin-like_sf"/>
</dbReference>
<protein>
    <submittedName>
        <fullName evidence="3">Glutathione S-transferase family protein</fullName>
    </submittedName>
</protein>
<evidence type="ECO:0000313" key="3">
    <source>
        <dbReference type="EMBL" id="MDY7224990.1"/>
    </source>
</evidence>
<dbReference type="PROSITE" id="PS51354">
    <property type="entry name" value="GLUTAREDOXIN_2"/>
    <property type="match status" value="1"/>
</dbReference>
<dbReference type="CDD" id="cd00299">
    <property type="entry name" value="GST_C_family"/>
    <property type="match status" value="1"/>
</dbReference>
<name>A0ABU5GUZ1_9BACT</name>
<organism evidence="3 4">
    <name type="scientific">Hyalangium rubrum</name>
    <dbReference type="NCBI Taxonomy" id="3103134"/>
    <lineage>
        <taxon>Bacteria</taxon>
        <taxon>Pseudomonadati</taxon>
        <taxon>Myxococcota</taxon>
        <taxon>Myxococcia</taxon>
        <taxon>Myxococcales</taxon>
        <taxon>Cystobacterineae</taxon>
        <taxon>Archangiaceae</taxon>
        <taxon>Hyalangium</taxon>
    </lineage>
</organism>
<dbReference type="SUPFAM" id="SSF47616">
    <property type="entry name" value="GST C-terminal domain-like"/>
    <property type="match status" value="1"/>
</dbReference>
<proteinExistence type="predicted"/>
<dbReference type="InterPro" id="IPR004045">
    <property type="entry name" value="Glutathione_S-Trfase_N"/>
</dbReference>
<evidence type="ECO:0000259" key="2">
    <source>
        <dbReference type="PROSITE" id="PS50405"/>
    </source>
</evidence>
<accession>A0ABU5GUZ1</accession>
<sequence length="263" mass="29481">MPSPERTLYQFPISHYCEKARWLLDAKGLAYTLTNLMPGAHRRVTKRLAQGSQGSVPVLVDNGTALGDSTEIALYLERTYPSPALLPPPGPERDRVLELEDYFDHVAGVHVRRWAYGHIIGGGAPLGDMMFGPYPAPQRWLGRMMVPLIKVVLRRQYRIHPPKVEESRLKLLEGLDRLEREIGGDPSRYLVGSSLTIADITAAALYSPLVAPDNSPYPPRPDAETPKAMVEMRKALRDRPAGQWVLRRYEQDRLRPASLQSAA</sequence>
<feature type="domain" description="GST N-terminal" evidence="1">
    <location>
        <begin position="4"/>
        <end position="84"/>
    </location>
</feature>
<dbReference type="PANTHER" id="PTHR42673:SF4">
    <property type="entry name" value="MALEYLACETOACETATE ISOMERASE"/>
    <property type="match status" value="1"/>
</dbReference>
<dbReference type="RefSeq" id="WP_321543714.1">
    <property type="nucleotide sequence ID" value="NZ_JAXIVS010000001.1"/>
</dbReference>
<dbReference type="CDD" id="cd00570">
    <property type="entry name" value="GST_N_family"/>
    <property type="match status" value="1"/>
</dbReference>
<keyword evidence="4" id="KW-1185">Reference proteome</keyword>
<dbReference type="Gene3D" id="1.20.1050.10">
    <property type="match status" value="1"/>
</dbReference>
<dbReference type="Pfam" id="PF13410">
    <property type="entry name" value="GST_C_2"/>
    <property type="match status" value="1"/>
</dbReference>
<dbReference type="EMBL" id="JAXIVS010000001">
    <property type="protein sequence ID" value="MDY7224990.1"/>
    <property type="molecule type" value="Genomic_DNA"/>
</dbReference>
<dbReference type="PANTHER" id="PTHR42673">
    <property type="entry name" value="MALEYLACETOACETATE ISOMERASE"/>
    <property type="match status" value="1"/>
</dbReference>
<dbReference type="InterPro" id="IPR036282">
    <property type="entry name" value="Glutathione-S-Trfase_C_sf"/>
</dbReference>
<dbReference type="PROSITE" id="PS50405">
    <property type="entry name" value="GST_CTER"/>
    <property type="match status" value="1"/>
</dbReference>
<reference evidence="3 4" key="1">
    <citation type="submission" date="2023-12" db="EMBL/GenBank/DDBJ databases">
        <title>the genome sequence of Hyalangium sp. s54d21.</title>
        <authorList>
            <person name="Zhang X."/>
        </authorList>
    </citation>
    <scope>NUCLEOTIDE SEQUENCE [LARGE SCALE GENOMIC DNA]</scope>
    <source>
        <strain evidence="4">s54d21</strain>
    </source>
</reference>
<feature type="domain" description="GST C-terminal" evidence="2">
    <location>
        <begin position="104"/>
        <end position="258"/>
    </location>
</feature>
<dbReference type="PROSITE" id="PS50404">
    <property type="entry name" value="GST_NTER"/>
    <property type="match status" value="1"/>
</dbReference>
<comment type="caution">
    <text evidence="3">The sequence shown here is derived from an EMBL/GenBank/DDBJ whole genome shotgun (WGS) entry which is preliminary data.</text>
</comment>
<dbReference type="InterPro" id="IPR010987">
    <property type="entry name" value="Glutathione-S-Trfase_C-like"/>
</dbReference>
<dbReference type="SUPFAM" id="SSF52833">
    <property type="entry name" value="Thioredoxin-like"/>
    <property type="match status" value="1"/>
</dbReference>
<gene>
    <name evidence="3" type="ORF">SYV04_01295</name>
</gene>
<evidence type="ECO:0000259" key="1">
    <source>
        <dbReference type="PROSITE" id="PS50404"/>
    </source>
</evidence>
<evidence type="ECO:0000313" key="4">
    <source>
        <dbReference type="Proteomes" id="UP001291309"/>
    </source>
</evidence>
<dbReference type="Pfam" id="PF13417">
    <property type="entry name" value="GST_N_3"/>
    <property type="match status" value="1"/>
</dbReference>
<dbReference type="Gene3D" id="3.40.30.10">
    <property type="entry name" value="Glutaredoxin"/>
    <property type="match status" value="1"/>
</dbReference>
<dbReference type="Proteomes" id="UP001291309">
    <property type="component" value="Unassembled WGS sequence"/>
</dbReference>